<dbReference type="Proteomes" id="UP000559598">
    <property type="component" value="Unassembled WGS sequence"/>
</dbReference>
<reference evidence="2 3" key="1">
    <citation type="submission" date="2020-08" db="EMBL/GenBank/DDBJ databases">
        <title>Genomic Encyclopedia of Type Strains, Phase IV (KMG-IV): sequencing the most valuable type-strain genomes for metagenomic binning, comparative biology and taxonomic classification.</title>
        <authorList>
            <person name="Goeker M."/>
        </authorList>
    </citation>
    <scope>NUCLEOTIDE SEQUENCE [LARGE SCALE GENOMIC DNA]</scope>
    <source>
        <strain evidence="2 3">DSM 17075</strain>
    </source>
</reference>
<comment type="caution">
    <text evidence="2">The sequence shown here is derived from an EMBL/GenBank/DDBJ whole genome shotgun (WGS) entry which is preliminary data.</text>
</comment>
<dbReference type="Pfam" id="PF08666">
    <property type="entry name" value="SAF"/>
    <property type="match status" value="1"/>
</dbReference>
<dbReference type="SMART" id="SM00858">
    <property type="entry name" value="SAF"/>
    <property type="match status" value="1"/>
</dbReference>
<dbReference type="InterPro" id="IPR017592">
    <property type="entry name" value="Pilus_assmbl_Flp-typ_CpaB"/>
</dbReference>
<dbReference type="CDD" id="cd11614">
    <property type="entry name" value="SAF_CpaB_FlgA_like"/>
    <property type="match status" value="1"/>
</dbReference>
<organism evidence="2 3">
    <name type="scientific">Anoxybacteroides voinovskiense</name>
    <dbReference type="NCBI Taxonomy" id="230470"/>
    <lineage>
        <taxon>Bacteria</taxon>
        <taxon>Bacillati</taxon>
        <taxon>Bacillota</taxon>
        <taxon>Bacilli</taxon>
        <taxon>Bacillales</taxon>
        <taxon>Anoxybacillaceae</taxon>
        <taxon>Anoxybacteroides</taxon>
    </lineage>
</organism>
<dbReference type="InterPro" id="IPR036732">
    <property type="entry name" value="AFP_Neu5c_C_sf"/>
</dbReference>
<dbReference type="EMBL" id="JACIDE010000006">
    <property type="protein sequence ID" value="MBB4073377.1"/>
    <property type="molecule type" value="Genomic_DNA"/>
</dbReference>
<evidence type="ECO:0000259" key="1">
    <source>
        <dbReference type="SMART" id="SM00858"/>
    </source>
</evidence>
<dbReference type="InterPro" id="IPR031571">
    <property type="entry name" value="RcpC_dom"/>
</dbReference>
<accession>A0A840DSX8</accession>
<evidence type="ECO:0000313" key="2">
    <source>
        <dbReference type="EMBL" id="MBB4073377.1"/>
    </source>
</evidence>
<dbReference type="Pfam" id="PF16976">
    <property type="entry name" value="RcpC"/>
    <property type="match status" value="1"/>
</dbReference>
<dbReference type="NCBIfam" id="TIGR03177">
    <property type="entry name" value="pilus_cpaB"/>
    <property type="match status" value="1"/>
</dbReference>
<dbReference type="RefSeq" id="WP_183183739.1">
    <property type="nucleotide sequence ID" value="NZ_BMNP01000004.1"/>
</dbReference>
<dbReference type="InterPro" id="IPR013974">
    <property type="entry name" value="SAF"/>
</dbReference>
<dbReference type="SUPFAM" id="SSF51269">
    <property type="entry name" value="AFP III-like domain"/>
    <property type="match status" value="1"/>
</dbReference>
<feature type="domain" description="SAF" evidence="1">
    <location>
        <begin position="37"/>
        <end position="99"/>
    </location>
</feature>
<dbReference type="Gene3D" id="3.90.1210.10">
    <property type="entry name" value="Antifreeze-like/N-acetylneuraminic acid synthase C-terminal domain"/>
    <property type="match status" value="1"/>
</dbReference>
<name>A0A840DSX8_9BACL</name>
<protein>
    <submittedName>
        <fullName evidence="2">Pilus assembly protein CpaB</fullName>
    </submittedName>
</protein>
<sequence length="226" mass="25300">MRAKMIFVLALVMGAITTVLFFQYMKQLSADKNEQMVTVVAAREDIKENEQISRGMLQLVQIPKKGLPPNAVYHLSELEGMIATSDIKKGEVLLKHRVRSWNDETTVVSRKVREGFRAVSVGVNFVQSVSNLIEPEDKVDVIFSETIKLPNNQIKVETKQLLSGVRVLAVGRKIAESLQQKEPHADYNSVTLELKPEDAVLLINASERGHIQLTLHTKVISSDEAK</sequence>
<evidence type="ECO:0000313" key="3">
    <source>
        <dbReference type="Proteomes" id="UP000559598"/>
    </source>
</evidence>
<gene>
    <name evidence="2" type="ORF">GGR02_001139</name>
</gene>
<proteinExistence type="predicted"/>
<keyword evidence="3" id="KW-1185">Reference proteome</keyword>
<dbReference type="AlphaFoldDB" id="A0A840DSX8"/>